<gene>
    <name evidence="2" type="ORF">J3Q64DRAFT_1729449</name>
</gene>
<sequence>MSRRQCNKPCPEERHKIWKEGFRQNAIDRSKMARQDLVHRRREDQWLQRVAAQEWEDFKNSHQDALKRVGMRDYAEIEDENEPHYQGQKEKERKEEEQQQEKTKPDVSEICADRPDSTTCIRCHCSVLRYSQGYSTPTLECPSCGFCATLQMIQSIQEHNTLCIGSIIYTYQPTSSGVIGLCSLCGTCASF</sequence>
<accession>A0ABR3B599</accession>
<keyword evidence="3" id="KW-1185">Reference proteome</keyword>
<organism evidence="2 3">
    <name type="scientific">Phycomyces blakesleeanus</name>
    <dbReference type="NCBI Taxonomy" id="4837"/>
    <lineage>
        <taxon>Eukaryota</taxon>
        <taxon>Fungi</taxon>
        <taxon>Fungi incertae sedis</taxon>
        <taxon>Mucoromycota</taxon>
        <taxon>Mucoromycotina</taxon>
        <taxon>Mucoromycetes</taxon>
        <taxon>Mucorales</taxon>
        <taxon>Phycomycetaceae</taxon>
        <taxon>Phycomyces</taxon>
    </lineage>
</organism>
<evidence type="ECO:0000256" key="1">
    <source>
        <dbReference type="SAM" id="MobiDB-lite"/>
    </source>
</evidence>
<evidence type="ECO:0000313" key="2">
    <source>
        <dbReference type="EMBL" id="KAL0090349.1"/>
    </source>
</evidence>
<proteinExistence type="predicted"/>
<reference evidence="2 3" key="1">
    <citation type="submission" date="2024-04" db="EMBL/GenBank/DDBJ databases">
        <title>Symmetric and asymmetric DNA N6-adenine methylation regulates different biological responses in Mucorales.</title>
        <authorList>
            <consortium name="Lawrence Berkeley National Laboratory"/>
            <person name="Lax C."/>
            <person name="Mondo S.J."/>
            <person name="Osorio-Concepcion M."/>
            <person name="Muszewska A."/>
            <person name="Corrochano-Luque M."/>
            <person name="Gutierrez G."/>
            <person name="Riley R."/>
            <person name="Lipzen A."/>
            <person name="Guo J."/>
            <person name="Hundley H."/>
            <person name="Amirebrahimi M."/>
            <person name="Ng V."/>
            <person name="Lorenzo-Gutierrez D."/>
            <person name="Binder U."/>
            <person name="Yang J."/>
            <person name="Song Y."/>
            <person name="Canovas D."/>
            <person name="Navarro E."/>
            <person name="Freitag M."/>
            <person name="Gabaldon T."/>
            <person name="Grigoriev I.V."/>
            <person name="Corrochano L.M."/>
            <person name="Nicolas F.E."/>
            <person name="Garre V."/>
        </authorList>
    </citation>
    <scope>NUCLEOTIDE SEQUENCE [LARGE SCALE GENOMIC DNA]</scope>
    <source>
        <strain evidence="2 3">L51</strain>
    </source>
</reference>
<feature type="region of interest" description="Disordered" evidence="1">
    <location>
        <begin position="77"/>
        <end position="107"/>
    </location>
</feature>
<dbReference type="EMBL" id="JBCLYO010000004">
    <property type="protein sequence ID" value="KAL0090349.1"/>
    <property type="molecule type" value="Genomic_DNA"/>
</dbReference>
<dbReference type="Proteomes" id="UP001448207">
    <property type="component" value="Unassembled WGS sequence"/>
</dbReference>
<evidence type="ECO:0000313" key="3">
    <source>
        <dbReference type="Proteomes" id="UP001448207"/>
    </source>
</evidence>
<evidence type="ECO:0008006" key="4">
    <source>
        <dbReference type="Google" id="ProtNLM"/>
    </source>
</evidence>
<feature type="compositionally biased region" description="Basic and acidic residues" evidence="1">
    <location>
        <begin position="87"/>
        <end position="107"/>
    </location>
</feature>
<comment type="caution">
    <text evidence="2">The sequence shown here is derived from an EMBL/GenBank/DDBJ whole genome shotgun (WGS) entry which is preliminary data.</text>
</comment>
<name>A0ABR3B599_PHYBL</name>
<protein>
    <recommendedName>
        <fullName evidence="4">RPA-interacting protein N-terminal domain-containing protein</fullName>
    </recommendedName>
</protein>